<reference evidence="4" key="1">
    <citation type="journal article" date="2019" name="Int. J. Syst. Evol. Microbiol.">
        <title>The Global Catalogue of Microorganisms (GCM) 10K type strain sequencing project: providing services to taxonomists for standard genome sequencing and annotation.</title>
        <authorList>
            <consortium name="The Broad Institute Genomics Platform"/>
            <consortium name="The Broad Institute Genome Sequencing Center for Infectious Disease"/>
            <person name="Wu L."/>
            <person name="Ma J."/>
        </authorList>
    </citation>
    <scope>NUCLEOTIDE SEQUENCE [LARGE SCALE GENOMIC DNA]</scope>
    <source>
        <strain evidence="4">CECT 8570</strain>
    </source>
</reference>
<gene>
    <name evidence="3" type="ORF">ACFOX3_05215</name>
</gene>
<evidence type="ECO:0000313" key="4">
    <source>
        <dbReference type="Proteomes" id="UP001595840"/>
    </source>
</evidence>
<keyword evidence="2" id="KW-1133">Transmembrane helix</keyword>
<comment type="caution">
    <text evidence="3">The sequence shown here is derived from an EMBL/GenBank/DDBJ whole genome shotgun (WGS) entry which is preliminary data.</text>
</comment>
<keyword evidence="4" id="KW-1185">Reference proteome</keyword>
<feature type="transmembrane region" description="Helical" evidence="2">
    <location>
        <begin position="140"/>
        <end position="160"/>
    </location>
</feature>
<organism evidence="3 4">
    <name type="scientific">Simiduia curdlanivorans</name>
    <dbReference type="NCBI Taxonomy" id="1492769"/>
    <lineage>
        <taxon>Bacteria</taxon>
        <taxon>Pseudomonadati</taxon>
        <taxon>Pseudomonadota</taxon>
        <taxon>Gammaproteobacteria</taxon>
        <taxon>Cellvibrionales</taxon>
        <taxon>Cellvibrionaceae</taxon>
        <taxon>Simiduia</taxon>
    </lineage>
</organism>
<dbReference type="Proteomes" id="UP001595840">
    <property type="component" value="Unassembled WGS sequence"/>
</dbReference>
<dbReference type="EMBL" id="JBHSCX010000003">
    <property type="protein sequence ID" value="MFC4361692.1"/>
    <property type="molecule type" value="Genomic_DNA"/>
</dbReference>
<dbReference type="Pfam" id="PF03929">
    <property type="entry name" value="PepSY_TM"/>
    <property type="match status" value="1"/>
</dbReference>
<name>A0ABV8V441_9GAMM</name>
<accession>A0ABV8V441</accession>
<protein>
    <submittedName>
        <fullName evidence="3">PepSY-associated TM helix domain-containing protein</fullName>
    </submittedName>
</protein>
<sequence>MKSFLITLHRWLGLPLGLLFVVTFGTGFITAIDELVKRQTQAQFDRAYNYRATSIQEDAAALEALAQAHQGISRMQLPTPEAPYYQAASRGETWTYPIGNLTQPVHDTREENVFFATVLQLHRNFLLGREGLWGIEGKYLAAWVGLIALALSLLGLWIWWPLRKSFALKDVVPRGLKRKHFYFSHMTSGVIVLLAIVIFSLTGAAITYRSIAQSLFSVEQDANQGNFAVKSVGKSWPAWLLAAYAEMPEGARLTEVRYPRQPKPRAAGERSSPERHTGAKRQQDSAPESKVLLFRFSTADDWFNLARSEVSIDPLSATMVGARQFADFPLREKLYLLLMPLHTGKGLPMSYLVLQLFFSLCGTLMVASGVLSFIAKQRRKAKPRQIKDALIAARA</sequence>
<keyword evidence="2" id="KW-0472">Membrane</keyword>
<feature type="transmembrane region" description="Helical" evidence="2">
    <location>
        <begin position="181"/>
        <end position="206"/>
    </location>
</feature>
<proteinExistence type="predicted"/>
<evidence type="ECO:0000256" key="2">
    <source>
        <dbReference type="SAM" id="Phobius"/>
    </source>
</evidence>
<evidence type="ECO:0000256" key="1">
    <source>
        <dbReference type="SAM" id="MobiDB-lite"/>
    </source>
</evidence>
<keyword evidence="2" id="KW-0812">Transmembrane</keyword>
<dbReference type="PANTHER" id="PTHR34219">
    <property type="entry name" value="IRON-REGULATED INNER MEMBRANE PROTEIN-RELATED"/>
    <property type="match status" value="1"/>
</dbReference>
<evidence type="ECO:0000313" key="3">
    <source>
        <dbReference type="EMBL" id="MFC4361692.1"/>
    </source>
</evidence>
<feature type="region of interest" description="Disordered" evidence="1">
    <location>
        <begin position="255"/>
        <end position="286"/>
    </location>
</feature>
<feature type="transmembrane region" description="Helical" evidence="2">
    <location>
        <begin position="12"/>
        <end position="32"/>
    </location>
</feature>
<feature type="transmembrane region" description="Helical" evidence="2">
    <location>
        <begin position="349"/>
        <end position="375"/>
    </location>
</feature>
<dbReference type="InterPro" id="IPR005625">
    <property type="entry name" value="PepSY-ass_TM"/>
</dbReference>
<dbReference type="RefSeq" id="WP_290259365.1">
    <property type="nucleotide sequence ID" value="NZ_JAUFQG010000004.1"/>
</dbReference>
<feature type="compositionally biased region" description="Basic and acidic residues" evidence="1">
    <location>
        <begin position="266"/>
        <end position="283"/>
    </location>
</feature>